<proteinExistence type="predicted"/>
<dbReference type="AlphaFoldDB" id="A0A239I1S6"/>
<dbReference type="EMBL" id="FZOG01000005">
    <property type="protein sequence ID" value="SNS87555.1"/>
    <property type="molecule type" value="Genomic_DNA"/>
</dbReference>
<organism evidence="1 2">
    <name type="scientific">Pseudomonas segetis</name>
    <dbReference type="NCBI Taxonomy" id="298908"/>
    <lineage>
        <taxon>Bacteria</taxon>
        <taxon>Pseudomonadati</taxon>
        <taxon>Pseudomonadota</taxon>
        <taxon>Gammaproteobacteria</taxon>
        <taxon>Pseudomonadales</taxon>
        <taxon>Pseudomonadaceae</taxon>
        <taxon>Pseudomonas</taxon>
    </lineage>
</organism>
<evidence type="ECO:0000313" key="1">
    <source>
        <dbReference type="EMBL" id="SNS87555.1"/>
    </source>
</evidence>
<reference evidence="2" key="1">
    <citation type="submission" date="2017-06" db="EMBL/GenBank/DDBJ databases">
        <authorList>
            <person name="Varghese N."/>
            <person name="Submissions S."/>
        </authorList>
    </citation>
    <scope>NUCLEOTIDE SEQUENCE [LARGE SCALE GENOMIC DNA]</scope>
    <source>
        <strain evidence="2">CIP 108523</strain>
    </source>
</reference>
<accession>A0A239I1S6</accession>
<dbReference type="RefSeq" id="WP_176443212.1">
    <property type="nucleotide sequence ID" value="NZ_FZOG01000005.1"/>
</dbReference>
<evidence type="ECO:0000313" key="2">
    <source>
        <dbReference type="Proteomes" id="UP000242915"/>
    </source>
</evidence>
<dbReference type="Proteomes" id="UP000242915">
    <property type="component" value="Unassembled WGS sequence"/>
</dbReference>
<protein>
    <submittedName>
        <fullName evidence="1">Uncharacterized protein</fullName>
    </submittedName>
</protein>
<name>A0A239I1S6_9PSED</name>
<sequence>MPRYLAILLIPAMVVAIGYLSHNPADNKLIRYSAEQTMPVASIGDLFSR</sequence>
<keyword evidence="2" id="KW-1185">Reference proteome</keyword>
<gene>
    <name evidence="1" type="ORF">SAMN05216255_3709</name>
</gene>